<accession>A0ABV7JDT3</accession>
<gene>
    <name evidence="1" type="ORF">ACFODZ_13420</name>
</gene>
<name>A0ABV7JDT3_9GAMM</name>
<protein>
    <submittedName>
        <fullName evidence="1">DUF1287 domain-containing protein</fullName>
    </submittedName>
</protein>
<comment type="caution">
    <text evidence="1">The sequence shown here is derived from an EMBL/GenBank/DDBJ whole genome shotgun (WGS) entry which is preliminary data.</text>
</comment>
<dbReference type="Pfam" id="PF06940">
    <property type="entry name" value="DUF1287"/>
    <property type="match status" value="1"/>
</dbReference>
<dbReference type="RefSeq" id="WP_077411647.1">
    <property type="nucleotide sequence ID" value="NZ_JBHRTS010000007.1"/>
</dbReference>
<dbReference type="PIRSF" id="PIRSF011444">
    <property type="entry name" value="DUF1287"/>
    <property type="match status" value="1"/>
</dbReference>
<evidence type="ECO:0000313" key="1">
    <source>
        <dbReference type="EMBL" id="MFC3195247.1"/>
    </source>
</evidence>
<organism evidence="1 2">
    <name type="scientific">Marinicella sediminis</name>
    <dbReference type="NCBI Taxonomy" id="1792834"/>
    <lineage>
        <taxon>Bacteria</taxon>
        <taxon>Pseudomonadati</taxon>
        <taxon>Pseudomonadota</taxon>
        <taxon>Gammaproteobacteria</taxon>
        <taxon>Lysobacterales</taxon>
        <taxon>Marinicellaceae</taxon>
        <taxon>Marinicella</taxon>
    </lineage>
</organism>
<evidence type="ECO:0000313" key="2">
    <source>
        <dbReference type="Proteomes" id="UP001595533"/>
    </source>
</evidence>
<keyword evidence="2" id="KW-1185">Reference proteome</keyword>
<dbReference type="InterPro" id="IPR009706">
    <property type="entry name" value="DUF1287"/>
</dbReference>
<dbReference type="Proteomes" id="UP001595533">
    <property type="component" value="Unassembled WGS sequence"/>
</dbReference>
<reference evidence="2" key="1">
    <citation type="journal article" date="2019" name="Int. J. Syst. Evol. Microbiol.">
        <title>The Global Catalogue of Microorganisms (GCM) 10K type strain sequencing project: providing services to taxonomists for standard genome sequencing and annotation.</title>
        <authorList>
            <consortium name="The Broad Institute Genomics Platform"/>
            <consortium name="The Broad Institute Genome Sequencing Center for Infectious Disease"/>
            <person name="Wu L."/>
            <person name="Ma J."/>
        </authorList>
    </citation>
    <scope>NUCLEOTIDE SEQUENCE [LARGE SCALE GENOMIC DNA]</scope>
    <source>
        <strain evidence="2">KCTC 42953</strain>
    </source>
</reference>
<sequence>MRYLMLWVISVCGVSPVYSQSLVSAAKERLNHVVIYDGSYQQLDYPMGDVADSRGVCTDVIIRAYRQLGIDLQQRVHEDMQQHFSSYPDHWGLSQPDSNIDHRRVPNLEVFFARFGQTLPVTQSAGDYQPGDLVTWRLSGSGRPHIGVVSDLISTSGNPLIIHNIGWGPQQNDMLFDHPISGHYRYHQAIQH</sequence>
<proteinExistence type="predicted"/>
<dbReference type="EMBL" id="JBHRTS010000007">
    <property type="protein sequence ID" value="MFC3195247.1"/>
    <property type="molecule type" value="Genomic_DNA"/>
</dbReference>